<dbReference type="PANTHER" id="PTHR10804:SF11">
    <property type="entry name" value="PROLIFERATION-ASSOCIATED PROTEIN 2G4"/>
    <property type="match status" value="1"/>
</dbReference>
<dbReference type="SUPFAM" id="SSF55920">
    <property type="entry name" value="Creatinase/aminopeptidase"/>
    <property type="match status" value="1"/>
</dbReference>
<dbReference type="AlphaFoldDB" id="A0A642UFF3"/>
<feature type="domain" description="Peptidase M24" evidence="2">
    <location>
        <begin position="27"/>
        <end position="207"/>
    </location>
</feature>
<comment type="caution">
    <text evidence="3">The sequence shown here is derived from an EMBL/GenBank/DDBJ whole genome shotgun (WGS) entry which is preliminary data.</text>
</comment>
<dbReference type="RefSeq" id="XP_034010265.1">
    <property type="nucleotide sequence ID" value="XM_034157781.1"/>
</dbReference>
<dbReference type="Pfam" id="PF00557">
    <property type="entry name" value="Peptidase_M24"/>
    <property type="match status" value="1"/>
</dbReference>
<organism evidence="3 4">
    <name type="scientific">Diutina rugosa</name>
    <name type="common">Yeast</name>
    <name type="synonym">Candida rugosa</name>
    <dbReference type="NCBI Taxonomy" id="5481"/>
    <lineage>
        <taxon>Eukaryota</taxon>
        <taxon>Fungi</taxon>
        <taxon>Dikarya</taxon>
        <taxon>Ascomycota</taxon>
        <taxon>Saccharomycotina</taxon>
        <taxon>Pichiomycetes</taxon>
        <taxon>Debaryomycetaceae</taxon>
        <taxon>Diutina</taxon>
    </lineage>
</organism>
<protein>
    <recommendedName>
        <fullName evidence="2">Peptidase M24 domain-containing protein</fullName>
    </recommendedName>
</protein>
<dbReference type="OrthoDB" id="5876363at2759"/>
<evidence type="ECO:0000259" key="2">
    <source>
        <dbReference type="Pfam" id="PF00557"/>
    </source>
</evidence>
<evidence type="ECO:0000256" key="1">
    <source>
        <dbReference type="ARBA" id="ARBA00007319"/>
    </source>
</evidence>
<reference evidence="3 4" key="1">
    <citation type="submission" date="2019-07" db="EMBL/GenBank/DDBJ databases">
        <title>Genome assembly of two rare yeast pathogens: Diutina rugosa and Trichomonascus ciferrii.</title>
        <authorList>
            <person name="Mixao V."/>
            <person name="Saus E."/>
            <person name="Hansen A."/>
            <person name="Lass-Flor C."/>
            <person name="Gabaldon T."/>
        </authorList>
    </citation>
    <scope>NUCLEOTIDE SEQUENCE [LARGE SCALE GENOMIC DNA]</scope>
    <source>
        <strain evidence="3 4">CBS 613</strain>
    </source>
</reference>
<comment type="similarity">
    <text evidence="1">Belongs to the peptidase M24 family.</text>
</comment>
<sequence length="387" mass="42161">MSNVKPKAAATKEAKPDTTIANPAVVEKYKMAGDISSRVLSAVLAQVAAGKTTYELSVAGDELMEEELGKVYNSKKTKKTPKGIAFPTCVNPNHIPAHLAPLNADEPSNITLADGDVVNVMLGVQIDGNPAVVAGTVVVGASESSPVTGAKADLLQSAWTASEAAIRTLRPGKRNWDVTNIVDKVAKAYGTSPVESMLSHNQEQNVLYGPKEIILNPTPQNKKEMSTHRFEENEVYGLDILISTSDNGKVKNHPTYRTTLYKLTGGSYALKMKLSHRTLTEFREKANNQLFPMNIRKLDDPARARGGLSESANHQVVLPYDIYTEKEGEYIAQFFTTVAITKNGLVLLSHPEFNADLYKSDKKVDDEQVLQTLAEPLKPAKEKDTKA</sequence>
<dbReference type="InterPro" id="IPR000994">
    <property type="entry name" value="Pept_M24"/>
</dbReference>
<keyword evidence="4" id="KW-1185">Reference proteome</keyword>
<dbReference type="VEuPathDB" id="FungiDB:DIURU_004861"/>
<accession>A0A642UFF3</accession>
<evidence type="ECO:0000313" key="4">
    <source>
        <dbReference type="Proteomes" id="UP000449547"/>
    </source>
</evidence>
<dbReference type="InterPro" id="IPR047113">
    <property type="entry name" value="PA2G4/ARX1"/>
</dbReference>
<name>A0A642UFF3_DIURU</name>
<gene>
    <name evidence="3" type="ORF">DIURU_004861</name>
</gene>
<dbReference type="PANTHER" id="PTHR10804">
    <property type="entry name" value="PROTEASE FAMILY M24 METHIONYL AMINOPEPTIDASE, AMINOPEPTIDASE P"/>
    <property type="match status" value="1"/>
</dbReference>
<dbReference type="Gene3D" id="1.10.10.10">
    <property type="entry name" value="Winged helix-like DNA-binding domain superfamily/Winged helix DNA-binding domain"/>
    <property type="match status" value="1"/>
</dbReference>
<dbReference type="Gene3D" id="3.90.230.10">
    <property type="entry name" value="Creatinase/methionine aminopeptidase superfamily"/>
    <property type="match status" value="1"/>
</dbReference>
<dbReference type="OMA" id="SRMFYSE"/>
<evidence type="ECO:0000313" key="3">
    <source>
        <dbReference type="EMBL" id="KAA8898008.1"/>
    </source>
</evidence>
<dbReference type="CDD" id="cd01089">
    <property type="entry name" value="PA2G4-like"/>
    <property type="match status" value="1"/>
</dbReference>
<proteinExistence type="inferred from homology"/>
<dbReference type="InterPro" id="IPR036388">
    <property type="entry name" value="WH-like_DNA-bd_sf"/>
</dbReference>
<dbReference type="GeneID" id="54783512"/>
<dbReference type="Proteomes" id="UP000449547">
    <property type="component" value="Unassembled WGS sequence"/>
</dbReference>
<dbReference type="InterPro" id="IPR036005">
    <property type="entry name" value="Creatinase/aminopeptidase-like"/>
</dbReference>
<dbReference type="EMBL" id="SWFT01000149">
    <property type="protein sequence ID" value="KAA8898008.1"/>
    <property type="molecule type" value="Genomic_DNA"/>
</dbReference>